<evidence type="ECO:0000313" key="4">
    <source>
        <dbReference type="Proteomes" id="UP000315400"/>
    </source>
</evidence>
<dbReference type="GO" id="GO:0004177">
    <property type="term" value="F:aminopeptidase activity"/>
    <property type="evidence" value="ECO:0007669"/>
    <property type="project" value="UniProtKB-KW"/>
</dbReference>
<dbReference type="PANTHER" id="PTHR46112">
    <property type="entry name" value="AMINOPEPTIDASE"/>
    <property type="match status" value="1"/>
</dbReference>
<dbReference type="Proteomes" id="UP000315400">
    <property type="component" value="Unassembled WGS sequence"/>
</dbReference>
<dbReference type="AlphaFoldDB" id="A0A540VRF7"/>
<proteinExistence type="predicted"/>
<dbReference type="SUPFAM" id="SSF53092">
    <property type="entry name" value="Creatinase/prolidase N-terminal domain"/>
    <property type="match status" value="1"/>
</dbReference>
<dbReference type="InterPro" id="IPR000587">
    <property type="entry name" value="Creatinase_N"/>
</dbReference>
<accession>A0A540VRF7</accession>
<dbReference type="InterPro" id="IPR050659">
    <property type="entry name" value="Peptidase_M24B"/>
</dbReference>
<dbReference type="InterPro" id="IPR000994">
    <property type="entry name" value="Pept_M24"/>
</dbReference>
<dbReference type="CDD" id="cd01066">
    <property type="entry name" value="APP_MetAP"/>
    <property type="match status" value="1"/>
</dbReference>
<evidence type="ECO:0000259" key="2">
    <source>
        <dbReference type="Pfam" id="PF01321"/>
    </source>
</evidence>
<dbReference type="Gene3D" id="3.40.350.10">
    <property type="entry name" value="Creatinase/prolidase N-terminal domain"/>
    <property type="match status" value="1"/>
</dbReference>
<evidence type="ECO:0000259" key="1">
    <source>
        <dbReference type="Pfam" id="PF00557"/>
    </source>
</evidence>
<dbReference type="EMBL" id="VIFK01000069">
    <property type="protein sequence ID" value="TQE99347.1"/>
    <property type="molecule type" value="Genomic_DNA"/>
</dbReference>
<gene>
    <name evidence="3" type="ORF">FKY71_09055</name>
</gene>
<feature type="domain" description="Creatinase N-terminal" evidence="2">
    <location>
        <begin position="51"/>
        <end position="199"/>
    </location>
</feature>
<dbReference type="Pfam" id="PF00557">
    <property type="entry name" value="Peptidase_M24"/>
    <property type="match status" value="1"/>
</dbReference>
<keyword evidence="3" id="KW-0378">Hydrolase</keyword>
<keyword evidence="3" id="KW-0031">Aminopeptidase</keyword>
<dbReference type="PANTHER" id="PTHR46112:SF2">
    <property type="entry name" value="XAA-PRO AMINOPEPTIDASE P-RELATED"/>
    <property type="match status" value="1"/>
</dbReference>
<dbReference type="SUPFAM" id="SSF55920">
    <property type="entry name" value="Creatinase/aminopeptidase"/>
    <property type="match status" value="1"/>
</dbReference>
<dbReference type="InterPro" id="IPR029149">
    <property type="entry name" value="Creatin/AminoP/Spt16_N"/>
</dbReference>
<sequence length="433" mass="48438">MMVFRLNLQSSERVPNGGSTMTANTQVRADRSVLGETARFRPFPLEEYEDRWERTHAHMKKKGYETAIVVGKTCGVYERAGDVLYLTNFFSTHSGQEPDTALWNARGFCFVIMQQGEVPELVTDEADGRLDLIATHRFQGTYDPIKALADTLKKRGITGKVALVGADTLPMKYWLQLQPMTGDVEWVQEEDLIRDVRQVKSDREIAIFREAGELVTKAHIKMMEALIAGKTEAEAAGIAGGIILAGGGAWHRIALSHAETSNFLESDPLRGFSVEAPKKGDIIHGFIYGPILKGHWLDPGRTAVCGGKPTPAQKKLVESLVNMMHKLMDEIRPGVRFKDVALIGDRMTEESGYYSEELKTNWPYYGHMNGCMWEPPYIEPRLCNDDDVFLENQVGSVEGFFECPEAGSAVFETNYVVTKDGVEEITPVPHIFW</sequence>
<comment type="caution">
    <text evidence="3">The sequence shown here is derived from an EMBL/GenBank/DDBJ whole genome shotgun (WGS) entry which is preliminary data.</text>
</comment>
<name>A0A540VRF7_9GAMM</name>
<organism evidence="3 4">
    <name type="scientific">Spiribacter salinus</name>
    <dbReference type="NCBI Taxonomy" id="1335746"/>
    <lineage>
        <taxon>Bacteria</taxon>
        <taxon>Pseudomonadati</taxon>
        <taxon>Pseudomonadota</taxon>
        <taxon>Gammaproteobacteria</taxon>
        <taxon>Chromatiales</taxon>
        <taxon>Ectothiorhodospiraceae</taxon>
        <taxon>Spiribacter</taxon>
    </lineage>
</organism>
<feature type="domain" description="Peptidase M24" evidence="1">
    <location>
        <begin position="207"/>
        <end position="419"/>
    </location>
</feature>
<dbReference type="Gene3D" id="3.90.230.10">
    <property type="entry name" value="Creatinase/methionine aminopeptidase superfamily"/>
    <property type="match status" value="1"/>
</dbReference>
<keyword evidence="3" id="KW-0645">Protease</keyword>
<dbReference type="InterPro" id="IPR036005">
    <property type="entry name" value="Creatinase/aminopeptidase-like"/>
</dbReference>
<evidence type="ECO:0000313" key="3">
    <source>
        <dbReference type="EMBL" id="TQE99347.1"/>
    </source>
</evidence>
<reference evidence="3 4" key="1">
    <citation type="submission" date="2019-06" db="EMBL/GenBank/DDBJ databases">
        <title>Metagenome assembled Genome of Spiribacter salinus SL48-SHIP from the microbial mat of Salt Lake 48 (Novosibirsk region, Russia).</title>
        <authorList>
            <person name="Shipova A."/>
            <person name="Rozanov A.S."/>
            <person name="Bryanskaya A.V."/>
            <person name="Peltek S.E."/>
        </authorList>
    </citation>
    <scope>NUCLEOTIDE SEQUENCE [LARGE SCALE GENOMIC DNA]</scope>
    <source>
        <strain evidence="3">SL48-SHIP-2</strain>
    </source>
</reference>
<protein>
    <submittedName>
        <fullName evidence="3">Aminopeptidase P family protein</fullName>
    </submittedName>
</protein>
<dbReference type="Pfam" id="PF01321">
    <property type="entry name" value="Creatinase_N"/>
    <property type="match status" value="1"/>
</dbReference>